<reference evidence="2 3" key="1">
    <citation type="submission" date="2018-06" db="EMBL/GenBank/DDBJ databases">
        <title>Genomic Encyclopedia of Type Strains, Phase IV (KMG-IV): sequencing the most valuable type-strain genomes for metagenomic binning, comparative biology and taxonomic classification.</title>
        <authorList>
            <person name="Goeker M."/>
        </authorList>
    </citation>
    <scope>NUCLEOTIDE SEQUENCE [LARGE SCALE GENOMIC DNA]</scope>
    <source>
        <strain evidence="2 3">DSM 24875</strain>
    </source>
</reference>
<feature type="region of interest" description="Disordered" evidence="1">
    <location>
        <begin position="28"/>
        <end position="49"/>
    </location>
</feature>
<protein>
    <submittedName>
        <fullName evidence="2">Uncharacterized protein</fullName>
    </submittedName>
</protein>
<sequence length="65" mass="6654">MSLRPLASDDEAAENGLVEVFAFDATQSHDPAGAADDGAGAKARPASEPFAPATLREAARALMNI</sequence>
<feature type="compositionally biased region" description="Low complexity" evidence="1">
    <location>
        <begin position="30"/>
        <end position="46"/>
    </location>
</feature>
<keyword evidence="3" id="KW-1185">Reference proteome</keyword>
<evidence type="ECO:0000313" key="3">
    <source>
        <dbReference type="Proteomes" id="UP000253529"/>
    </source>
</evidence>
<organism evidence="2 3">
    <name type="scientific">Roseiarcus fermentans</name>
    <dbReference type="NCBI Taxonomy" id="1473586"/>
    <lineage>
        <taxon>Bacteria</taxon>
        <taxon>Pseudomonadati</taxon>
        <taxon>Pseudomonadota</taxon>
        <taxon>Alphaproteobacteria</taxon>
        <taxon>Hyphomicrobiales</taxon>
        <taxon>Roseiarcaceae</taxon>
        <taxon>Roseiarcus</taxon>
    </lineage>
</organism>
<evidence type="ECO:0000256" key="1">
    <source>
        <dbReference type="SAM" id="MobiDB-lite"/>
    </source>
</evidence>
<dbReference type="AlphaFoldDB" id="A0A366FHY7"/>
<name>A0A366FHY7_9HYPH</name>
<proteinExistence type="predicted"/>
<dbReference type="Proteomes" id="UP000253529">
    <property type="component" value="Unassembled WGS sequence"/>
</dbReference>
<evidence type="ECO:0000313" key="2">
    <source>
        <dbReference type="EMBL" id="RBP14274.1"/>
    </source>
</evidence>
<accession>A0A366FHY7</accession>
<comment type="caution">
    <text evidence="2">The sequence shown here is derived from an EMBL/GenBank/DDBJ whole genome shotgun (WGS) entry which is preliminary data.</text>
</comment>
<dbReference type="EMBL" id="QNRK01000009">
    <property type="protein sequence ID" value="RBP14274.1"/>
    <property type="molecule type" value="Genomic_DNA"/>
</dbReference>
<gene>
    <name evidence="2" type="ORF">DFR50_10927</name>
</gene>